<name>A0A1H5YZ68_9RHOB</name>
<evidence type="ECO:0000313" key="2">
    <source>
        <dbReference type="EMBL" id="SEG28735.1"/>
    </source>
</evidence>
<dbReference type="PANTHER" id="PTHR45947">
    <property type="entry name" value="SULFOQUINOVOSYL TRANSFERASE SQD2"/>
    <property type="match status" value="1"/>
</dbReference>
<dbReference type="SUPFAM" id="SSF53756">
    <property type="entry name" value="UDP-Glycosyltransferase/glycogen phosphorylase"/>
    <property type="match status" value="1"/>
</dbReference>
<keyword evidence="3" id="KW-1185">Reference proteome</keyword>
<accession>A0A1H5YZ68</accession>
<dbReference type="PANTHER" id="PTHR45947:SF13">
    <property type="entry name" value="TRANSFERASE"/>
    <property type="match status" value="1"/>
</dbReference>
<dbReference type="InterPro" id="IPR001296">
    <property type="entry name" value="Glyco_trans_1"/>
</dbReference>
<keyword evidence="2" id="KW-0808">Transferase</keyword>
<dbReference type="Gene3D" id="3.40.50.2000">
    <property type="entry name" value="Glycogen Phosphorylase B"/>
    <property type="match status" value="2"/>
</dbReference>
<protein>
    <submittedName>
        <fullName evidence="2">Glycosyltransferase involved in cell wall bisynthesis</fullName>
    </submittedName>
</protein>
<sequence>MPRPLRIGYLVPQFPGQTHIFFWREVIALEAMGHSVSLLSTRHPPQGLIAHDWSQDAIARTTYLGHIDPIHAVNALARLLPKGLMGWIASEGPRFGKDVLIVLAAASKLLAEAKAQKLDHIHVHSCGRAAIIAALCHKMGGPTYSLTLHGPLQDYGSGQRFKWSNAAFGTIITQKLMDEAIEELGDALPERIEIRPMGVDTSVMKRKTPYKPVEHGQPMRLFSCGRLNVVKGHQDLMSSVRQLLDMGVDVRLEIAGEDDAGGTGYRAELEAHLKQLRLQDHVKLLGAIDAGLVRQKLLEAHAFVLASWHEPLGVAYMEAMACGVPTFGTDAGGVSELIDDGKNGILVPPKNPSVLARVLRDFAGNPELAMRLSTAGRAHVVENFSSELGAQTIVRMIDPDSVTDTSAEEETTPETAEA</sequence>
<dbReference type="OrthoDB" id="9790710at2"/>
<reference evidence="2 3" key="1">
    <citation type="submission" date="2016-10" db="EMBL/GenBank/DDBJ databases">
        <authorList>
            <person name="de Groot N.N."/>
        </authorList>
    </citation>
    <scope>NUCLEOTIDE SEQUENCE [LARGE SCALE GENOMIC DNA]</scope>
    <source>
        <strain evidence="2 3">DSM 26915</strain>
    </source>
</reference>
<dbReference type="GO" id="GO:0016757">
    <property type="term" value="F:glycosyltransferase activity"/>
    <property type="evidence" value="ECO:0007669"/>
    <property type="project" value="InterPro"/>
</dbReference>
<evidence type="ECO:0000259" key="1">
    <source>
        <dbReference type="Pfam" id="PF00534"/>
    </source>
</evidence>
<dbReference type="InterPro" id="IPR050194">
    <property type="entry name" value="Glycosyltransferase_grp1"/>
</dbReference>
<dbReference type="Proteomes" id="UP000236752">
    <property type="component" value="Unassembled WGS sequence"/>
</dbReference>
<evidence type="ECO:0000313" key="3">
    <source>
        <dbReference type="Proteomes" id="UP000236752"/>
    </source>
</evidence>
<dbReference type="NCBIfam" id="NF041876">
    <property type="entry name" value="EPS_EpsE"/>
    <property type="match status" value="1"/>
</dbReference>
<feature type="domain" description="Glycosyl transferase family 1" evidence="1">
    <location>
        <begin position="216"/>
        <end position="378"/>
    </location>
</feature>
<dbReference type="Pfam" id="PF00534">
    <property type="entry name" value="Glycos_transf_1"/>
    <property type="match status" value="1"/>
</dbReference>
<organism evidence="2 3">
    <name type="scientific">Thalassococcus halodurans</name>
    <dbReference type="NCBI Taxonomy" id="373675"/>
    <lineage>
        <taxon>Bacteria</taxon>
        <taxon>Pseudomonadati</taxon>
        <taxon>Pseudomonadota</taxon>
        <taxon>Alphaproteobacteria</taxon>
        <taxon>Rhodobacterales</taxon>
        <taxon>Roseobacteraceae</taxon>
        <taxon>Thalassococcus</taxon>
    </lineage>
</organism>
<dbReference type="RefSeq" id="WP_103910628.1">
    <property type="nucleotide sequence ID" value="NZ_FNUZ01000003.1"/>
</dbReference>
<gene>
    <name evidence="2" type="ORF">SAMN04488045_2308</name>
</gene>
<dbReference type="AlphaFoldDB" id="A0A1H5YZ68"/>
<dbReference type="CDD" id="cd03801">
    <property type="entry name" value="GT4_PimA-like"/>
    <property type="match status" value="1"/>
</dbReference>
<dbReference type="EMBL" id="FNUZ01000003">
    <property type="protein sequence ID" value="SEG28735.1"/>
    <property type="molecule type" value="Genomic_DNA"/>
</dbReference>
<proteinExistence type="predicted"/>